<reference evidence="5 6" key="1">
    <citation type="submission" date="2023-07" db="EMBL/GenBank/DDBJ databases">
        <title>Alkalimonas sp., MEB108 novel, alkaliphilic bacterium isolated from Lonar Lake, India.</title>
        <authorList>
            <person name="Joshi A."/>
            <person name="Thite S."/>
        </authorList>
    </citation>
    <scope>NUCLEOTIDE SEQUENCE [LARGE SCALE GENOMIC DNA]</scope>
    <source>
        <strain evidence="5 6">MEB108</strain>
    </source>
</reference>
<evidence type="ECO:0000256" key="1">
    <source>
        <dbReference type="ARBA" id="ARBA00012528"/>
    </source>
</evidence>
<dbReference type="Proteomes" id="UP001336314">
    <property type="component" value="Unassembled WGS sequence"/>
</dbReference>
<dbReference type="InterPro" id="IPR050469">
    <property type="entry name" value="Diguanylate_Cyclase"/>
</dbReference>
<dbReference type="SUPFAM" id="SSF55073">
    <property type="entry name" value="Nucleotide cyclase"/>
    <property type="match status" value="1"/>
</dbReference>
<keyword evidence="3" id="KW-0812">Transmembrane</keyword>
<dbReference type="InterPro" id="IPR029787">
    <property type="entry name" value="Nucleotide_cyclase"/>
</dbReference>
<dbReference type="PANTHER" id="PTHR45138:SF9">
    <property type="entry name" value="DIGUANYLATE CYCLASE DGCM-RELATED"/>
    <property type="match status" value="1"/>
</dbReference>
<proteinExistence type="predicted"/>
<dbReference type="PANTHER" id="PTHR45138">
    <property type="entry name" value="REGULATORY COMPONENTS OF SENSORY TRANSDUCTION SYSTEM"/>
    <property type="match status" value="1"/>
</dbReference>
<dbReference type="Pfam" id="PF00990">
    <property type="entry name" value="GGDEF"/>
    <property type="match status" value="1"/>
</dbReference>
<evidence type="ECO:0000313" key="5">
    <source>
        <dbReference type="EMBL" id="MEE2003176.1"/>
    </source>
</evidence>
<keyword evidence="3" id="KW-1133">Transmembrane helix</keyword>
<evidence type="ECO:0000256" key="2">
    <source>
        <dbReference type="ARBA" id="ARBA00034247"/>
    </source>
</evidence>
<protein>
    <recommendedName>
        <fullName evidence="1">diguanylate cyclase</fullName>
        <ecNumber evidence="1">2.7.7.65</ecNumber>
    </recommendedName>
</protein>
<organism evidence="5 6">
    <name type="scientific">Alkalimonas cellulosilytica</name>
    <dbReference type="NCBI Taxonomy" id="3058395"/>
    <lineage>
        <taxon>Bacteria</taxon>
        <taxon>Pseudomonadati</taxon>
        <taxon>Pseudomonadota</taxon>
        <taxon>Gammaproteobacteria</taxon>
        <taxon>Alkalimonas</taxon>
    </lineage>
</organism>
<keyword evidence="3" id="KW-0472">Membrane</keyword>
<feature type="transmembrane region" description="Helical" evidence="3">
    <location>
        <begin position="9"/>
        <end position="28"/>
    </location>
</feature>
<dbReference type="SMART" id="SM00267">
    <property type="entry name" value="GGDEF"/>
    <property type="match status" value="1"/>
</dbReference>
<dbReference type="GO" id="GO:0052621">
    <property type="term" value="F:diguanylate cyclase activity"/>
    <property type="evidence" value="ECO:0007669"/>
    <property type="project" value="UniProtKB-EC"/>
</dbReference>
<keyword evidence="6" id="KW-1185">Reference proteome</keyword>
<evidence type="ECO:0000313" key="6">
    <source>
        <dbReference type="Proteomes" id="UP001336314"/>
    </source>
</evidence>
<dbReference type="NCBIfam" id="TIGR00254">
    <property type="entry name" value="GGDEF"/>
    <property type="match status" value="1"/>
</dbReference>
<dbReference type="Gene3D" id="3.30.70.270">
    <property type="match status" value="1"/>
</dbReference>
<gene>
    <name evidence="5" type="ORF">QWY20_17110</name>
</gene>
<dbReference type="InterPro" id="IPR043128">
    <property type="entry name" value="Rev_trsase/Diguanyl_cyclase"/>
</dbReference>
<accession>A0ABU7J9G2</accession>
<comment type="caution">
    <text evidence="5">The sequence shown here is derived from an EMBL/GenBank/DDBJ whole genome shotgun (WGS) entry which is preliminary data.</text>
</comment>
<sequence>MRLRLGRTATLILLGYSVTAIAVSGWIWHAKHNLQARPPMRVIDVSRQIEMLNREVTLYVQALSELNSPEQARLLWSRVQARQHTIQGLLRNFVSLESNFKVLELQIGQLRQMVEHPPEYLPEAELMGFVEYIREDMDIFASDVHRTMQLIIADQTRQLHRYSSAVAWLSLAMFLSGFVLLTLLILLSKQNQKLVKLATEDGLTGLLNRRSAMLQGKLLAAMAQRNQQPLALALLDIDHFKQVNDVYGHPAGDDALKMLAQVLRTYARRDTDVLARIGGEEFLLLMPETSEELAGQLCKVLLSALADTTINDTYSFKLTASIGLAVSEQGQHDFDTLYRMADVALYQAKGAGRNQLKIAEYDGF</sequence>
<comment type="catalytic activity">
    <reaction evidence="2">
        <text>2 GTP = 3',3'-c-di-GMP + 2 diphosphate</text>
        <dbReference type="Rhea" id="RHEA:24898"/>
        <dbReference type="ChEBI" id="CHEBI:33019"/>
        <dbReference type="ChEBI" id="CHEBI:37565"/>
        <dbReference type="ChEBI" id="CHEBI:58805"/>
        <dbReference type="EC" id="2.7.7.65"/>
    </reaction>
</comment>
<dbReference type="CDD" id="cd01949">
    <property type="entry name" value="GGDEF"/>
    <property type="match status" value="1"/>
</dbReference>
<dbReference type="EMBL" id="JAUHLI010000024">
    <property type="protein sequence ID" value="MEE2003176.1"/>
    <property type="molecule type" value="Genomic_DNA"/>
</dbReference>
<feature type="transmembrane region" description="Helical" evidence="3">
    <location>
        <begin position="165"/>
        <end position="187"/>
    </location>
</feature>
<dbReference type="PROSITE" id="PS50887">
    <property type="entry name" value="GGDEF"/>
    <property type="match status" value="1"/>
</dbReference>
<evidence type="ECO:0000256" key="3">
    <source>
        <dbReference type="SAM" id="Phobius"/>
    </source>
</evidence>
<evidence type="ECO:0000259" key="4">
    <source>
        <dbReference type="PROSITE" id="PS50887"/>
    </source>
</evidence>
<name>A0ABU7J9G2_9GAMM</name>
<dbReference type="InterPro" id="IPR000160">
    <property type="entry name" value="GGDEF_dom"/>
</dbReference>
<keyword evidence="5" id="KW-0808">Transferase</keyword>
<dbReference type="EC" id="2.7.7.65" evidence="1"/>
<keyword evidence="5" id="KW-0548">Nucleotidyltransferase</keyword>
<dbReference type="RefSeq" id="WP_330130225.1">
    <property type="nucleotide sequence ID" value="NZ_JAUHLI010000024.1"/>
</dbReference>
<feature type="domain" description="GGDEF" evidence="4">
    <location>
        <begin position="228"/>
        <end position="361"/>
    </location>
</feature>